<feature type="transmembrane region" description="Helical" evidence="4">
    <location>
        <begin position="278"/>
        <end position="301"/>
    </location>
</feature>
<keyword evidence="4" id="KW-0812">Transmembrane</keyword>
<keyword evidence="4" id="KW-0472">Membrane</keyword>
<dbReference type="AlphaFoldDB" id="A0A9P4Q3Y7"/>
<evidence type="ECO:0000256" key="3">
    <source>
        <dbReference type="SAM" id="Coils"/>
    </source>
</evidence>
<dbReference type="Pfam" id="PF11701">
    <property type="entry name" value="UNC45-central"/>
    <property type="match status" value="1"/>
</dbReference>
<feature type="domain" description="UNC-45/Cro1/She4 central" evidence="5">
    <location>
        <begin position="223"/>
        <end position="381"/>
    </location>
</feature>
<evidence type="ECO:0000313" key="7">
    <source>
        <dbReference type="Proteomes" id="UP000799441"/>
    </source>
</evidence>
<evidence type="ECO:0000259" key="5">
    <source>
        <dbReference type="Pfam" id="PF11701"/>
    </source>
</evidence>
<dbReference type="GO" id="GO:0005737">
    <property type="term" value="C:cytoplasm"/>
    <property type="evidence" value="ECO:0007669"/>
    <property type="project" value="UniProtKB-SubCell"/>
</dbReference>
<protein>
    <submittedName>
        <fullName evidence="6">ARM repeat-containing protein</fullName>
    </submittedName>
</protein>
<evidence type="ECO:0000256" key="2">
    <source>
        <dbReference type="ARBA" id="ARBA00022490"/>
    </source>
</evidence>
<keyword evidence="2" id="KW-0963">Cytoplasm</keyword>
<dbReference type="Gene3D" id="1.25.10.10">
    <property type="entry name" value="Leucine-rich Repeat Variant"/>
    <property type="match status" value="1"/>
</dbReference>
<dbReference type="InterPro" id="IPR011989">
    <property type="entry name" value="ARM-like"/>
</dbReference>
<keyword evidence="3" id="KW-0175">Coiled coil</keyword>
<dbReference type="InterPro" id="IPR024660">
    <property type="entry name" value="UCS_central_dom"/>
</dbReference>
<name>A0A9P4Q3Y7_9PEZI</name>
<evidence type="ECO:0000313" key="6">
    <source>
        <dbReference type="EMBL" id="KAF2717607.1"/>
    </source>
</evidence>
<sequence>MFTATMATTQDRLKDLLAKSAELARNDELQKAADALKEASHLDPDNDEVRTAIRKLSSDGSGIAVDLIRKYLHSKQADDGERALRAVRQKPLPGYMASDVVNLMLKADDSLKLCDPLTSTILTQNTHARKDMATRFTENVIDLFEQLYNRGDDSFAAFAGISLDEKAWESQEQQQKAQVDIFQLSVAKLIEAGTEKPERAMRAISRQLATSSQNVKDAIDEDVFEVVLECLDIRLPPSLRSQSILATSKLLEIKGETGEGYLSSFITSRVAKQTSDELVLAFSVAAAVFPIVPVTMAKLFMTDGFVQQLVPNLERNSTAVAEGKLKSQRLEYAALELLNAACVDKNCREAIDRYCSSWLSDLTEDRQGTHKALSALVLAKIHTGSELDGIVVKLSTLVIEGSKERDQAIEGLAFTSLQPKVKEEIIKNAELVKTLIEAASDRPSAIFGCLTVFFNLTAYRPVITEEQKKMSQLKAYAASQKPKEADPLDDDTYVTSRCRTLLDANIIPALVTCCKQSTSTTSIAMVVQTLLALAKEQKHRSKMSQQSAIRLLLQIKDRITKTDKSTSDAAAIERDASHALARLLISVNPAHVFSGGLPASSAVSALLPLLSTESESDTRDLLPTFEALLGLTNLASMEDNSIRDLVIRSAWTRIEDLMLALNALVQRANVELLCNLMASPSCVSKFADGSKDAKRRMQVLLALADAHDLPTRRAAGGALAMLTEWDAAVTAILDKDRGVKLLLGMCGDDTDEVRHRGFVCVGNVISAPGEVGKRAMEAVKADAGAEALKDALRKSRDPEVLAVGVEVLKKLNE</sequence>
<keyword evidence="7" id="KW-1185">Reference proteome</keyword>
<keyword evidence="4" id="KW-1133">Transmembrane helix</keyword>
<gene>
    <name evidence="6" type="ORF">K431DRAFT_151615</name>
</gene>
<evidence type="ECO:0000256" key="4">
    <source>
        <dbReference type="SAM" id="Phobius"/>
    </source>
</evidence>
<dbReference type="Gene3D" id="1.25.10.100">
    <property type="match status" value="1"/>
</dbReference>
<comment type="subcellular location">
    <subcellularLocation>
        <location evidence="1">Cytoplasm</location>
    </subcellularLocation>
</comment>
<proteinExistence type="predicted"/>
<evidence type="ECO:0000256" key="1">
    <source>
        <dbReference type="ARBA" id="ARBA00004496"/>
    </source>
</evidence>
<dbReference type="GO" id="GO:0051879">
    <property type="term" value="F:Hsp90 protein binding"/>
    <property type="evidence" value="ECO:0007669"/>
    <property type="project" value="TreeGrafter"/>
</dbReference>
<dbReference type="InterPro" id="IPR016024">
    <property type="entry name" value="ARM-type_fold"/>
</dbReference>
<dbReference type="OrthoDB" id="5574718at2759"/>
<accession>A0A9P4Q3Y7</accession>
<dbReference type="Proteomes" id="UP000799441">
    <property type="component" value="Unassembled WGS sequence"/>
</dbReference>
<dbReference type="SUPFAM" id="SSF48371">
    <property type="entry name" value="ARM repeat"/>
    <property type="match status" value="1"/>
</dbReference>
<dbReference type="PANTHER" id="PTHR45994:SF1">
    <property type="entry name" value="FI21225P1"/>
    <property type="match status" value="1"/>
</dbReference>
<feature type="coiled-coil region" evidence="3">
    <location>
        <begin position="6"/>
        <end position="39"/>
    </location>
</feature>
<dbReference type="EMBL" id="MU003840">
    <property type="protein sequence ID" value="KAF2717607.1"/>
    <property type="molecule type" value="Genomic_DNA"/>
</dbReference>
<organism evidence="6 7">
    <name type="scientific">Polychaeton citri CBS 116435</name>
    <dbReference type="NCBI Taxonomy" id="1314669"/>
    <lineage>
        <taxon>Eukaryota</taxon>
        <taxon>Fungi</taxon>
        <taxon>Dikarya</taxon>
        <taxon>Ascomycota</taxon>
        <taxon>Pezizomycotina</taxon>
        <taxon>Dothideomycetes</taxon>
        <taxon>Dothideomycetidae</taxon>
        <taxon>Capnodiales</taxon>
        <taxon>Capnodiaceae</taxon>
        <taxon>Polychaeton</taxon>
    </lineage>
</organism>
<dbReference type="PANTHER" id="PTHR45994">
    <property type="entry name" value="FI21225P1"/>
    <property type="match status" value="1"/>
</dbReference>
<comment type="caution">
    <text evidence="6">The sequence shown here is derived from an EMBL/GenBank/DDBJ whole genome shotgun (WGS) entry which is preliminary data.</text>
</comment>
<reference evidence="6" key="1">
    <citation type="journal article" date="2020" name="Stud. Mycol.">
        <title>101 Dothideomycetes genomes: a test case for predicting lifestyles and emergence of pathogens.</title>
        <authorList>
            <person name="Haridas S."/>
            <person name="Albert R."/>
            <person name="Binder M."/>
            <person name="Bloem J."/>
            <person name="Labutti K."/>
            <person name="Salamov A."/>
            <person name="Andreopoulos B."/>
            <person name="Baker S."/>
            <person name="Barry K."/>
            <person name="Bills G."/>
            <person name="Bluhm B."/>
            <person name="Cannon C."/>
            <person name="Castanera R."/>
            <person name="Culley D."/>
            <person name="Daum C."/>
            <person name="Ezra D."/>
            <person name="Gonzalez J."/>
            <person name="Henrissat B."/>
            <person name="Kuo A."/>
            <person name="Liang C."/>
            <person name="Lipzen A."/>
            <person name="Lutzoni F."/>
            <person name="Magnuson J."/>
            <person name="Mondo S."/>
            <person name="Nolan M."/>
            <person name="Ohm R."/>
            <person name="Pangilinan J."/>
            <person name="Park H.-J."/>
            <person name="Ramirez L."/>
            <person name="Alfaro M."/>
            <person name="Sun H."/>
            <person name="Tritt A."/>
            <person name="Yoshinaga Y."/>
            <person name="Zwiers L.-H."/>
            <person name="Turgeon B."/>
            <person name="Goodwin S."/>
            <person name="Spatafora J."/>
            <person name="Crous P."/>
            <person name="Grigoriev I."/>
        </authorList>
    </citation>
    <scope>NUCLEOTIDE SEQUENCE</scope>
    <source>
        <strain evidence="6">CBS 116435</strain>
    </source>
</reference>